<evidence type="ECO:0000256" key="6">
    <source>
        <dbReference type="ARBA" id="ARBA00023002"/>
    </source>
</evidence>
<dbReference type="GO" id="GO:0004146">
    <property type="term" value="F:dihydrofolate reductase activity"/>
    <property type="evidence" value="ECO:0007669"/>
    <property type="project" value="UniProtKB-EC"/>
</dbReference>
<keyword evidence="5 8" id="KW-0521">NADP</keyword>
<comment type="function">
    <text evidence="7 8">Key enzyme in folate metabolism. Catalyzes an essential reaction for de novo glycine and purine synthesis, and for DNA precursor synthesis.</text>
</comment>
<reference evidence="12 13" key="1">
    <citation type="journal article" date="2020" name="J. Appl. Microbiol.">
        <title>Genetic characterization of Shigatoxigenic and enteropathogenic Escherichia coli O80:H2 from diarrheic and septicemic calves and relatedness to human Shigatoxigenic E. coli O80:H2.</title>
        <authorList>
            <person name="Habets A."/>
            <person name="Crombe F."/>
            <person name="Nakamura K."/>
            <person name="Guerin V."/>
            <person name="De Rauw K."/>
            <person name="Pierard D."/>
            <person name="Saulmont M."/>
            <person name="Hayashi T."/>
            <person name="Mainil J.G."/>
            <person name="Thiry D."/>
        </authorList>
    </citation>
    <scope>NUCLEOTIDE SEQUENCE [LARGE SCALE GENOMIC DNA]</scope>
    <source>
        <strain evidence="12">EH3306</strain>
        <strain evidence="11 13">EH3307</strain>
    </source>
</reference>
<dbReference type="EMBL" id="JABUPJ010000123">
    <property type="protein sequence ID" value="NYQ42184.1"/>
    <property type="molecule type" value="Genomic_DNA"/>
</dbReference>
<dbReference type="GO" id="GO:0006730">
    <property type="term" value="P:one-carbon metabolic process"/>
    <property type="evidence" value="ECO:0007669"/>
    <property type="project" value="UniProtKB-KW"/>
</dbReference>
<organism evidence="12">
    <name type="scientific">Escherichia coli</name>
    <dbReference type="NCBI Taxonomy" id="562"/>
    <lineage>
        <taxon>Bacteria</taxon>
        <taxon>Pseudomonadati</taxon>
        <taxon>Pseudomonadota</taxon>
        <taxon>Gammaproteobacteria</taxon>
        <taxon>Enterobacterales</taxon>
        <taxon>Enterobacteriaceae</taxon>
        <taxon>Escherichia</taxon>
    </lineage>
</organism>
<evidence type="ECO:0000256" key="9">
    <source>
        <dbReference type="SAM" id="Phobius"/>
    </source>
</evidence>
<evidence type="ECO:0000256" key="3">
    <source>
        <dbReference type="ARBA" id="ARBA00012856"/>
    </source>
</evidence>
<keyword evidence="9" id="KW-0472">Membrane</keyword>
<comment type="catalytic activity">
    <reaction evidence="8">
        <text>(6S)-5,6,7,8-tetrahydrofolate + NADP(+) = 7,8-dihydrofolate + NADPH + H(+)</text>
        <dbReference type="Rhea" id="RHEA:15009"/>
        <dbReference type="ChEBI" id="CHEBI:15378"/>
        <dbReference type="ChEBI" id="CHEBI:57451"/>
        <dbReference type="ChEBI" id="CHEBI:57453"/>
        <dbReference type="ChEBI" id="CHEBI:57783"/>
        <dbReference type="ChEBI" id="CHEBI:58349"/>
        <dbReference type="EC" id="1.5.1.3"/>
    </reaction>
</comment>
<evidence type="ECO:0000259" key="10">
    <source>
        <dbReference type="PROSITE" id="PS51330"/>
    </source>
</evidence>
<dbReference type="Proteomes" id="UP000540485">
    <property type="component" value="Unassembled WGS sequence"/>
</dbReference>
<dbReference type="Pfam" id="PF00186">
    <property type="entry name" value="DHFR_1"/>
    <property type="match status" value="1"/>
</dbReference>
<evidence type="ECO:0000256" key="7">
    <source>
        <dbReference type="ARBA" id="ARBA00025067"/>
    </source>
</evidence>
<evidence type="ECO:0000256" key="4">
    <source>
        <dbReference type="ARBA" id="ARBA00022563"/>
    </source>
</evidence>
<keyword evidence="9" id="KW-0812">Transmembrane</keyword>
<dbReference type="PIRSF" id="PIRSF000194">
    <property type="entry name" value="DHFR"/>
    <property type="match status" value="1"/>
</dbReference>
<dbReference type="GO" id="GO:0046452">
    <property type="term" value="P:dihydrofolate metabolic process"/>
    <property type="evidence" value="ECO:0007669"/>
    <property type="project" value="TreeGrafter"/>
</dbReference>
<gene>
    <name evidence="12" type="primary">dfrA36</name>
    <name evidence="12" type="ORF">G4A38_27615</name>
    <name evidence="11" type="ORF">G4A47_27325</name>
</gene>
<dbReference type="NCBIfam" id="NF033868">
    <property type="entry name" value="trim_DfrA36"/>
    <property type="match status" value="1"/>
</dbReference>
<dbReference type="CDD" id="cd00209">
    <property type="entry name" value="DHFR"/>
    <property type="match status" value="1"/>
</dbReference>
<dbReference type="InterPro" id="IPR001796">
    <property type="entry name" value="DHFR_dom"/>
</dbReference>
<dbReference type="Gene3D" id="3.40.430.10">
    <property type="entry name" value="Dihydrofolate Reductase, subunit A"/>
    <property type="match status" value="1"/>
</dbReference>
<dbReference type="GO" id="GO:0050661">
    <property type="term" value="F:NADP binding"/>
    <property type="evidence" value="ECO:0007669"/>
    <property type="project" value="InterPro"/>
</dbReference>
<evidence type="ECO:0000256" key="8">
    <source>
        <dbReference type="PIRNR" id="PIRNR000194"/>
    </source>
</evidence>
<dbReference type="PRINTS" id="PR00070">
    <property type="entry name" value="DHFR"/>
</dbReference>
<evidence type="ECO:0000313" key="11">
    <source>
        <dbReference type="EMBL" id="NYP88759.1"/>
    </source>
</evidence>
<protein>
    <recommendedName>
        <fullName evidence="3 8">Dihydrofolate reductase</fullName>
        <ecNumber evidence="3 8">1.5.1.3</ecNumber>
    </recommendedName>
</protein>
<dbReference type="SUPFAM" id="SSF53597">
    <property type="entry name" value="Dihydrofolate reductase-like"/>
    <property type="match status" value="1"/>
</dbReference>
<dbReference type="PROSITE" id="PS51330">
    <property type="entry name" value="DHFR_2"/>
    <property type="match status" value="1"/>
</dbReference>
<evidence type="ECO:0000313" key="13">
    <source>
        <dbReference type="Proteomes" id="UP000517067"/>
    </source>
</evidence>
<evidence type="ECO:0000256" key="1">
    <source>
        <dbReference type="ARBA" id="ARBA00004903"/>
    </source>
</evidence>
<dbReference type="PANTHER" id="PTHR48069:SF3">
    <property type="entry name" value="DIHYDROFOLATE REDUCTASE"/>
    <property type="match status" value="1"/>
</dbReference>
<dbReference type="UniPathway" id="UPA00077">
    <property type="reaction ID" value="UER00158"/>
</dbReference>
<sequence length="195" mass="22835">MLSKSDILLQFIYFYNTFIFLIAFFMKVSLIVAMDLEKGIGKNNDLMWHLPADMLFFKETTLNHIVVMGRKNFESIPERFRPLPNRENAILTRNTAFEAPNCTVFHSMEGCLKHYENEDKRTVFIIGGGQIYEEALEKNRVDEMFITFVDHTFGADTFFPSIDFSLWNEEVLRVHEADSKNAYNFTVKKFTKKLS</sequence>
<proteinExistence type="inferred from homology"/>
<keyword evidence="9" id="KW-1133">Transmembrane helix</keyword>
<dbReference type="PANTHER" id="PTHR48069">
    <property type="entry name" value="DIHYDROFOLATE REDUCTASE"/>
    <property type="match status" value="1"/>
</dbReference>
<dbReference type="GO" id="GO:0046655">
    <property type="term" value="P:folic acid metabolic process"/>
    <property type="evidence" value="ECO:0007669"/>
    <property type="project" value="TreeGrafter"/>
</dbReference>
<dbReference type="EC" id="1.5.1.3" evidence="3 8"/>
<dbReference type="GO" id="GO:0046654">
    <property type="term" value="P:tetrahydrofolate biosynthetic process"/>
    <property type="evidence" value="ECO:0007669"/>
    <property type="project" value="UniProtKB-UniPathway"/>
</dbReference>
<evidence type="ECO:0000313" key="12">
    <source>
        <dbReference type="EMBL" id="NYQ42184.1"/>
    </source>
</evidence>
<comment type="similarity">
    <text evidence="2 8">Belongs to the dihydrofolate reductase family.</text>
</comment>
<dbReference type="InterPro" id="IPR012259">
    <property type="entry name" value="DHFR"/>
</dbReference>
<comment type="caution">
    <text evidence="12">The sequence shown here is derived from an EMBL/GenBank/DDBJ whole genome shotgun (WGS) entry which is preliminary data.</text>
</comment>
<keyword evidence="6 8" id="KW-0560">Oxidoreductase</keyword>
<feature type="transmembrane region" description="Helical" evidence="9">
    <location>
        <begin position="12"/>
        <end position="33"/>
    </location>
</feature>
<evidence type="ECO:0000256" key="5">
    <source>
        <dbReference type="ARBA" id="ARBA00022857"/>
    </source>
</evidence>
<accession>A0A0V7X3J4</accession>
<dbReference type="Proteomes" id="UP000517067">
    <property type="component" value="Unassembled WGS sequence"/>
</dbReference>
<feature type="domain" description="DHFR" evidence="10">
    <location>
        <begin position="27"/>
        <end position="192"/>
    </location>
</feature>
<dbReference type="RefSeq" id="WP_000949574.1">
    <property type="nucleotide sequence ID" value="NG_065842.1"/>
</dbReference>
<dbReference type="EMBL" id="JABUPU010000124">
    <property type="protein sequence ID" value="NYP88759.1"/>
    <property type="molecule type" value="Genomic_DNA"/>
</dbReference>
<comment type="pathway">
    <text evidence="1 8">Cofactor biosynthesis; tetrahydrofolate biosynthesis; 5,6,7,8-tetrahydrofolate from 7,8-dihydrofolate: step 1/1.</text>
</comment>
<keyword evidence="4 8" id="KW-0554">One-carbon metabolism</keyword>
<dbReference type="AlphaFoldDB" id="A0A0V7X3J4"/>
<name>A0A0V7X3J4_ECOLX</name>
<evidence type="ECO:0000256" key="2">
    <source>
        <dbReference type="ARBA" id="ARBA00009539"/>
    </source>
</evidence>
<dbReference type="InterPro" id="IPR024072">
    <property type="entry name" value="DHFR-like_dom_sf"/>
</dbReference>
<dbReference type="GO" id="GO:0005829">
    <property type="term" value="C:cytosol"/>
    <property type="evidence" value="ECO:0007669"/>
    <property type="project" value="TreeGrafter"/>
</dbReference>